<dbReference type="Gene3D" id="3.40.50.150">
    <property type="entry name" value="Vaccinia Virus protein VP39"/>
    <property type="match status" value="1"/>
</dbReference>
<name>A0A9W7L9I6_9STRA</name>
<dbReference type="GO" id="GO:0140956">
    <property type="term" value="F:histone H3K79 trimethyltransferase activity"/>
    <property type="evidence" value="ECO:0007669"/>
    <property type="project" value="UniProtKB-EC"/>
</dbReference>
<comment type="miscellaneous">
    <text evidence="6">In contrast to other lysine histone methyltransferases, it does not contain a SET domain, suggesting the existence of another mechanism for methylation of lysine residues of histones.</text>
</comment>
<evidence type="ECO:0000256" key="4">
    <source>
        <dbReference type="ARBA" id="ARBA00029821"/>
    </source>
</evidence>
<dbReference type="InterPro" id="IPR025789">
    <property type="entry name" value="DOT1_dom"/>
</dbReference>
<accession>A0A9W7L9I6</accession>
<evidence type="ECO:0000256" key="1">
    <source>
        <dbReference type="ARBA" id="ARBA00012190"/>
    </source>
</evidence>
<protein>
    <recommendedName>
        <fullName evidence="2 6">Histone-lysine N-methyltransferase, H3 lysine-79 specific</fullName>
        <ecNumber evidence="1 6">2.1.1.360</ecNumber>
    </recommendedName>
    <alternativeName>
        <fullName evidence="4 6">Histone H3-K79 methyltransferase</fullName>
    </alternativeName>
</protein>
<dbReference type="PANTHER" id="PTHR21451">
    <property type="entry name" value="HISTONE H3 METHYLTRANSFERASE"/>
    <property type="match status" value="1"/>
</dbReference>
<keyword evidence="6" id="KW-0489">Methyltransferase</keyword>
<keyword evidence="10" id="KW-1185">Reference proteome</keyword>
<organism evidence="9 10">
    <name type="scientific">Triparma columacea</name>
    <dbReference type="NCBI Taxonomy" id="722753"/>
    <lineage>
        <taxon>Eukaryota</taxon>
        <taxon>Sar</taxon>
        <taxon>Stramenopiles</taxon>
        <taxon>Ochrophyta</taxon>
        <taxon>Bolidophyceae</taxon>
        <taxon>Parmales</taxon>
        <taxon>Triparmaceae</taxon>
        <taxon>Triparma</taxon>
    </lineage>
</organism>
<keyword evidence="3 6" id="KW-0156">Chromatin regulator</keyword>
<evidence type="ECO:0000256" key="3">
    <source>
        <dbReference type="ARBA" id="ARBA00022853"/>
    </source>
</evidence>
<dbReference type="OrthoDB" id="443402at2759"/>
<sequence length="247" mass="27601">MSDSDSDAPIDPPTFPGLTTSSPQAPSISALAHHNDTFPGRMYHKIYGRYASDYGKTVSRGERKREGYISSTLTYGEVLFETFAELFRVVEERHGGLPEGGVFVDVGCGIGKPVFAAALLHNFRKCVGIEILEDLYKVCIECMKTYTNEVKPNLGEEKSSNLQFSFLNNDALEVDWSDADVVFMNSTCFTQSLMIDLSYACKNLKDGAFIITTTRRVIGPSFLLLEEIKMEESWGDATVYIQQRVQR</sequence>
<dbReference type="PANTHER" id="PTHR21451:SF19">
    <property type="entry name" value="ACTIVATED IN BLOCKED UNFOLDED PROTEIN RESPONSE"/>
    <property type="match status" value="1"/>
</dbReference>
<reference evidence="10" key="1">
    <citation type="journal article" date="2023" name="Commun. Biol.">
        <title>Genome analysis of Parmales, the sister group of diatoms, reveals the evolutionary specialization of diatoms from phago-mixotrophs to photoautotrophs.</title>
        <authorList>
            <person name="Ban H."/>
            <person name="Sato S."/>
            <person name="Yoshikawa S."/>
            <person name="Yamada K."/>
            <person name="Nakamura Y."/>
            <person name="Ichinomiya M."/>
            <person name="Sato N."/>
            <person name="Blanc-Mathieu R."/>
            <person name="Endo H."/>
            <person name="Kuwata A."/>
            <person name="Ogata H."/>
        </authorList>
    </citation>
    <scope>NUCLEOTIDE SEQUENCE [LARGE SCALE GENOMIC DNA]</scope>
</reference>
<gene>
    <name evidence="9" type="ORF">TrCOL_g11666</name>
</gene>
<dbReference type="SUPFAM" id="SSF53335">
    <property type="entry name" value="S-adenosyl-L-methionine-dependent methyltransferases"/>
    <property type="match status" value="1"/>
</dbReference>
<keyword evidence="6" id="KW-0808">Transferase</keyword>
<dbReference type="GO" id="GO:0051726">
    <property type="term" value="P:regulation of cell cycle"/>
    <property type="evidence" value="ECO:0007669"/>
    <property type="project" value="InterPro"/>
</dbReference>
<evidence type="ECO:0000256" key="2">
    <source>
        <dbReference type="ARBA" id="ARBA00020987"/>
    </source>
</evidence>
<proteinExistence type="inferred from homology"/>
<comment type="function">
    <text evidence="6">Histone methyltransferase that specifically trimethylates histone H3 to form H3K79me3. This methylation is required for telomere silencing and for the pachytene checkpoint during the meiotic cell cycle by allowing the recruitment of RAD9 to double strand breaks. Nucleosomes are preferred as substrate compared to free histone.</text>
</comment>
<dbReference type="GO" id="GO:0005634">
    <property type="term" value="C:nucleus"/>
    <property type="evidence" value="ECO:0007669"/>
    <property type="project" value="UniProtKB-SubCell"/>
</dbReference>
<keyword evidence="6" id="KW-0539">Nucleus</keyword>
<comment type="similarity">
    <text evidence="6">Belongs to the class I-like SAM-binding methyltransferase superfamily. DOT1 family.</text>
</comment>
<comment type="subcellular location">
    <subcellularLocation>
        <location evidence="6">Nucleus</location>
    </subcellularLocation>
</comment>
<evidence type="ECO:0000256" key="6">
    <source>
        <dbReference type="RuleBase" id="RU271113"/>
    </source>
</evidence>
<keyword evidence="6" id="KW-0949">S-adenosyl-L-methionine</keyword>
<evidence type="ECO:0000313" key="9">
    <source>
        <dbReference type="EMBL" id="GMI40032.1"/>
    </source>
</evidence>
<evidence type="ECO:0000259" key="8">
    <source>
        <dbReference type="PROSITE" id="PS51569"/>
    </source>
</evidence>
<feature type="region of interest" description="Disordered" evidence="7">
    <location>
        <begin position="1"/>
        <end position="23"/>
    </location>
</feature>
<dbReference type="InterPro" id="IPR030445">
    <property type="entry name" value="H3-K79_meTrfase"/>
</dbReference>
<dbReference type="EMBL" id="BRYA01000117">
    <property type="protein sequence ID" value="GMI40032.1"/>
    <property type="molecule type" value="Genomic_DNA"/>
</dbReference>
<comment type="caution">
    <text evidence="9">The sequence shown here is derived from an EMBL/GenBank/DDBJ whole genome shotgun (WGS) entry which is preliminary data.</text>
</comment>
<evidence type="ECO:0000256" key="7">
    <source>
        <dbReference type="SAM" id="MobiDB-lite"/>
    </source>
</evidence>
<dbReference type="EC" id="2.1.1.360" evidence="1 6"/>
<dbReference type="InterPro" id="IPR029063">
    <property type="entry name" value="SAM-dependent_MTases_sf"/>
</dbReference>
<dbReference type="Proteomes" id="UP001165065">
    <property type="component" value="Unassembled WGS sequence"/>
</dbReference>
<comment type="catalytic activity">
    <reaction evidence="5 6">
        <text>L-lysyl(79)-[histone H3] + 3 S-adenosyl-L-methionine = N(6),N(6),N(6)-trimethyl-L-lysyl(79)-[histone H3] + 3 S-adenosyl-L-homocysteine + 3 H(+)</text>
        <dbReference type="Rhea" id="RHEA:60328"/>
        <dbReference type="Rhea" id="RHEA-COMP:15549"/>
        <dbReference type="Rhea" id="RHEA-COMP:15552"/>
        <dbReference type="ChEBI" id="CHEBI:15378"/>
        <dbReference type="ChEBI" id="CHEBI:29969"/>
        <dbReference type="ChEBI" id="CHEBI:57856"/>
        <dbReference type="ChEBI" id="CHEBI:59789"/>
        <dbReference type="ChEBI" id="CHEBI:61961"/>
        <dbReference type="EC" id="2.1.1.360"/>
    </reaction>
</comment>
<feature type="domain" description="DOT1" evidence="8">
    <location>
        <begin position="1"/>
        <end position="247"/>
    </location>
</feature>
<dbReference type="PROSITE" id="PS51569">
    <property type="entry name" value="DOT1"/>
    <property type="match status" value="1"/>
</dbReference>
<evidence type="ECO:0000313" key="10">
    <source>
        <dbReference type="Proteomes" id="UP001165065"/>
    </source>
</evidence>
<dbReference type="GO" id="GO:0032259">
    <property type="term" value="P:methylation"/>
    <property type="evidence" value="ECO:0007669"/>
    <property type="project" value="UniProtKB-KW"/>
</dbReference>
<dbReference type="Pfam" id="PF08123">
    <property type="entry name" value="DOT1"/>
    <property type="match status" value="1"/>
</dbReference>
<evidence type="ECO:0000256" key="5">
    <source>
        <dbReference type="ARBA" id="ARBA00047770"/>
    </source>
</evidence>
<dbReference type="AlphaFoldDB" id="A0A9W7L9I6"/>